<evidence type="ECO:0000256" key="3">
    <source>
        <dbReference type="SAM" id="MobiDB-lite"/>
    </source>
</evidence>
<dbReference type="InterPro" id="IPR032567">
    <property type="entry name" value="RTL1-rel"/>
</dbReference>
<keyword evidence="6" id="KW-1185">Reference proteome</keyword>
<accession>A0A8C1PN99</accession>
<dbReference type="Pfam" id="PF00078">
    <property type="entry name" value="RVT_1"/>
    <property type="match status" value="1"/>
</dbReference>
<dbReference type="Gene3D" id="3.30.70.270">
    <property type="match status" value="1"/>
</dbReference>
<dbReference type="InterPro" id="IPR000477">
    <property type="entry name" value="RT_dom"/>
</dbReference>
<dbReference type="EC" id="3.1.26.4" evidence="2"/>
<name>A0A8C1PN99_CYPCA</name>
<reference evidence="5" key="2">
    <citation type="submission" date="2025-09" db="UniProtKB">
        <authorList>
            <consortium name="Ensembl"/>
        </authorList>
    </citation>
    <scope>IDENTIFICATION</scope>
</reference>
<dbReference type="PROSITE" id="PS50878">
    <property type="entry name" value="RT_POL"/>
    <property type="match status" value="1"/>
</dbReference>
<dbReference type="CDD" id="cd00303">
    <property type="entry name" value="retropepsin_like"/>
    <property type="match status" value="1"/>
</dbReference>
<feature type="region of interest" description="Disordered" evidence="3">
    <location>
        <begin position="391"/>
        <end position="410"/>
    </location>
</feature>
<dbReference type="Gene3D" id="2.40.70.10">
    <property type="entry name" value="Acid Proteases"/>
    <property type="match status" value="1"/>
</dbReference>
<dbReference type="Gene3D" id="3.10.10.10">
    <property type="entry name" value="HIV Type 1 Reverse Transcriptase, subunit A, domain 1"/>
    <property type="match status" value="1"/>
</dbReference>
<proteinExistence type="inferred from homology"/>
<dbReference type="InterPro" id="IPR043128">
    <property type="entry name" value="Rev_trsase/Diguanyl_cyclase"/>
</dbReference>
<evidence type="ECO:0000259" key="4">
    <source>
        <dbReference type="PROSITE" id="PS50878"/>
    </source>
</evidence>
<dbReference type="GO" id="GO:0004523">
    <property type="term" value="F:RNA-DNA hybrid ribonuclease activity"/>
    <property type="evidence" value="ECO:0007669"/>
    <property type="project" value="UniProtKB-EC"/>
</dbReference>
<dbReference type="AlphaFoldDB" id="A0A8C1PN99"/>
<dbReference type="InterPro" id="IPR043502">
    <property type="entry name" value="DNA/RNA_pol_sf"/>
</dbReference>
<organism evidence="5 6">
    <name type="scientific">Cyprinus carpio</name>
    <name type="common">Common carp</name>
    <dbReference type="NCBI Taxonomy" id="7962"/>
    <lineage>
        <taxon>Eukaryota</taxon>
        <taxon>Metazoa</taxon>
        <taxon>Chordata</taxon>
        <taxon>Craniata</taxon>
        <taxon>Vertebrata</taxon>
        <taxon>Euteleostomi</taxon>
        <taxon>Actinopterygii</taxon>
        <taxon>Neopterygii</taxon>
        <taxon>Teleostei</taxon>
        <taxon>Ostariophysi</taxon>
        <taxon>Cypriniformes</taxon>
        <taxon>Cyprinidae</taxon>
        <taxon>Cyprininae</taxon>
        <taxon>Cyprinus</taxon>
    </lineage>
</organism>
<dbReference type="Proteomes" id="UP000694427">
    <property type="component" value="Unplaced"/>
</dbReference>
<dbReference type="CDD" id="cd01647">
    <property type="entry name" value="RT_LTR"/>
    <property type="match status" value="1"/>
</dbReference>
<dbReference type="PANTHER" id="PTHR15503">
    <property type="entry name" value="LDOC1 RELATED"/>
    <property type="match status" value="1"/>
</dbReference>
<reference evidence="5" key="1">
    <citation type="submission" date="2025-08" db="UniProtKB">
        <authorList>
            <consortium name="Ensembl"/>
        </authorList>
    </citation>
    <scope>IDENTIFICATION</scope>
</reference>
<dbReference type="Ensembl" id="ENSCCRT00010120060.1">
    <property type="protein sequence ID" value="ENSCCRP00010107894.1"/>
    <property type="gene ID" value="ENSCCRG00010047610.1"/>
</dbReference>
<evidence type="ECO:0000313" key="6">
    <source>
        <dbReference type="Proteomes" id="UP000694427"/>
    </source>
</evidence>
<dbReference type="InterPro" id="IPR021109">
    <property type="entry name" value="Peptidase_aspartic_dom_sf"/>
</dbReference>
<dbReference type="SUPFAM" id="SSF56672">
    <property type="entry name" value="DNA/RNA polymerases"/>
    <property type="match status" value="1"/>
</dbReference>
<protein>
    <recommendedName>
        <fullName evidence="2">ribonuclease H</fullName>
        <ecNumber evidence="2">3.1.26.4</ecNumber>
    </recommendedName>
</protein>
<sequence length="410" mass="45305">MHVLRLGQSLRSYMPVKSQRSPVEEGLLASATSLISPPKSCTTIPITLHWPGFSVSCNALVDSGAEGNFIDKAWALEQGIPLKEREEATSLFALDGSALPRVLCESVPLSLTVSGNHHEILSFLIFHSPFFPVVLGHPWLVRHNPHINWSKGTILSWNLSCHVECLTSAFPPVSSVSVFQEEPGDLTGVPEEYLDLRAVFSRSRATSLPPHRPYDCSIELLPGTTPPRGRLYSLSFPEREALEKYLSDSLDAGTIVPSSSPAGAGFFFVKKKDGSLRPCIDYRGLNDITVKNRYPLPLMSSAFELLQGAKVFTKLDLRNAYHLVRIKEGDEWKTAFNTPLGHFEYRVLPFGLVNAPAVFQALINDVLRDMLNIFVFVYLDEILIFFSLSPSSRTTRTPGPPAPSGEPTLC</sequence>
<evidence type="ECO:0000313" key="5">
    <source>
        <dbReference type="Ensembl" id="ENSCCRP00010107894.1"/>
    </source>
</evidence>
<evidence type="ECO:0000256" key="1">
    <source>
        <dbReference type="ARBA" id="ARBA00010879"/>
    </source>
</evidence>
<feature type="domain" description="Reverse transcriptase" evidence="4">
    <location>
        <begin position="250"/>
        <end position="410"/>
    </location>
</feature>
<evidence type="ECO:0000256" key="2">
    <source>
        <dbReference type="ARBA" id="ARBA00012180"/>
    </source>
</evidence>
<dbReference type="PANTHER" id="PTHR15503:SF36">
    <property type="entry name" value="RETROTRANSPOSON GAG-LIKE PROTEIN 5"/>
    <property type="match status" value="1"/>
</dbReference>
<comment type="similarity">
    <text evidence="1">Belongs to the beta type-B retroviral polymerase family. HERV class-II K(HML-2) pol subfamily.</text>
</comment>